<dbReference type="EMBL" id="JNBR01000017">
    <property type="protein sequence ID" value="OQS01039.1"/>
    <property type="molecule type" value="Genomic_DNA"/>
</dbReference>
<evidence type="ECO:0000313" key="4">
    <source>
        <dbReference type="EMBL" id="OQS01039.1"/>
    </source>
</evidence>
<sequence length="390" mass="43516">METTGSMEGGRKRALKHKAPTTDGATSEGPAPPVHPMAKGKGADEAKIKDLLASKIARLQVGDEGLDVDMSGIFSDSTLVETSVQAWQDSLESGEILRMETTVGQLLSHLAALHKKVGEVHAKFIVSREQNAASSDAVQKLSATKGKLETLCRELQKQNKTIIYESRKMAEDEDAKRKALSQQFQTTIEEVSVKMEQQGKDYVASLHENEALQTKLKTFLAQYEVREEHFAHQLQAKDLTVQLAEAKLKHQVELTNRETEKVQLTLEKAQQIAAREAALQEQLSAYSEKFDTVQDTLSKSNNMFVTLRSEMDKMSKHIKRLEKENATLKKKVDQYDAGAIEALQERVRSAEDAKRQTEKIQKLEALCRLLQDERKRLKETASIDSAVGGS</sequence>
<evidence type="ECO:0000256" key="1">
    <source>
        <dbReference type="ARBA" id="ARBA00009550"/>
    </source>
</evidence>
<dbReference type="Proteomes" id="UP000243579">
    <property type="component" value="Unassembled WGS sequence"/>
</dbReference>
<gene>
    <name evidence="4" type="ORF">ACHHYP_01962</name>
</gene>
<dbReference type="Pfam" id="PF09728">
    <property type="entry name" value="Taxilin"/>
    <property type="match status" value="1"/>
</dbReference>
<feature type="region of interest" description="Disordered" evidence="3">
    <location>
        <begin position="1"/>
        <end position="43"/>
    </location>
</feature>
<name>A0A1V9ZST0_ACHHY</name>
<comment type="caution">
    <text evidence="4">The sequence shown here is derived from an EMBL/GenBank/DDBJ whole genome shotgun (WGS) entry which is preliminary data.</text>
</comment>
<accession>A0A1V9ZST0</accession>
<dbReference type="OrthoDB" id="425555at2759"/>
<organism evidence="4 5">
    <name type="scientific">Achlya hypogyna</name>
    <name type="common">Oomycete</name>
    <name type="synonym">Protoachlya hypogyna</name>
    <dbReference type="NCBI Taxonomy" id="1202772"/>
    <lineage>
        <taxon>Eukaryota</taxon>
        <taxon>Sar</taxon>
        <taxon>Stramenopiles</taxon>
        <taxon>Oomycota</taxon>
        <taxon>Saprolegniomycetes</taxon>
        <taxon>Saprolegniales</taxon>
        <taxon>Achlyaceae</taxon>
        <taxon>Achlya</taxon>
    </lineage>
</organism>
<proteinExistence type="inferred from homology"/>
<evidence type="ECO:0008006" key="6">
    <source>
        <dbReference type="Google" id="ProtNLM"/>
    </source>
</evidence>
<protein>
    <recommendedName>
        <fullName evidence="6">Alpha-taxilin</fullName>
    </recommendedName>
</protein>
<evidence type="ECO:0000256" key="3">
    <source>
        <dbReference type="SAM" id="MobiDB-lite"/>
    </source>
</evidence>
<evidence type="ECO:0000313" key="5">
    <source>
        <dbReference type="Proteomes" id="UP000243579"/>
    </source>
</evidence>
<keyword evidence="5" id="KW-1185">Reference proteome</keyword>
<dbReference type="PANTHER" id="PTHR16127:SF13">
    <property type="entry name" value="GH01188P"/>
    <property type="match status" value="1"/>
</dbReference>
<comment type="similarity">
    <text evidence="1">Belongs to the taxilin family.</text>
</comment>
<feature type="coiled-coil region" evidence="2">
    <location>
        <begin position="269"/>
        <end position="380"/>
    </location>
</feature>
<dbReference type="GO" id="GO:0019905">
    <property type="term" value="F:syntaxin binding"/>
    <property type="evidence" value="ECO:0007669"/>
    <property type="project" value="InterPro"/>
</dbReference>
<reference evidence="4 5" key="1">
    <citation type="journal article" date="2014" name="Genome Biol. Evol.">
        <title>The secreted proteins of Achlya hypogyna and Thraustotheca clavata identify the ancestral oomycete secretome and reveal gene acquisitions by horizontal gene transfer.</title>
        <authorList>
            <person name="Misner I."/>
            <person name="Blouin N."/>
            <person name="Leonard G."/>
            <person name="Richards T.A."/>
            <person name="Lane C.E."/>
        </authorList>
    </citation>
    <scope>NUCLEOTIDE SEQUENCE [LARGE SCALE GENOMIC DNA]</scope>
    <source>
        <strain evidence="4 5">ATCC 48635</strain>
    </source>
</reference>
<dbReference type="AlphaFoldDB" id="A0A1V9ZST0"/>
<dbReference type="InterPro" id="IPR026183">
    <property type="entry name" value="Taxilin_fam"/>
</dbReference>
<evidence type="ECO:0000256" key="2">
    <source>
        <dbReference type="SAM" id="Coils"/>
    </source>
</evidence>
<keyword evidence="2" id="KW-0175">Coiled coil</keyword>
<dbReference type="PANTHER" id="PTHR16127">
    <property type="entry name" value="TAXILIN"/>
    <property type="match status" value="1"/>
</dbReference>